<evidence type="ECO:0000256" key="1">
    <source>
        <dbReference type="ARBA" id="ARBA00004167"/>
    </source>
</evidence>
<dbReference type="Pfam" id="PF25876">
    <property type="entry name" value="HH_MFP_RND"/>
    <property type="match status" value="1"/>
</dbReference>
<comment type="similarity">
    <text evidence="2">Belongs to the membrane fusion protein (MFP) (TC 8.A.1) family.</text>
</comment>
<feature type="transmembrane region" description="Helical" evidence="7">
    <location>
        <begin position="12"/>
        <end position="30"/>
    </location>
</feature>
<dbReference type="GO" id="GO:0022857">
    <property type="term" value="F:transmembrane transporter activity"/>
    <property type="evidence" value="ECO:0007669"/>
    <property type="project" value="InterPro"/>
</dbReference>
<dbReference type="InterPro" id="IPR058634">
    <property type="entry name" value="AaeA-lik-b-barrel"/>
</dbReference>
<dbReference type="GO" id="GO:0016020">
    <property type="term" value="C:membrane"/>
    <property type="evidence" value="ECO:0007669"/>
    <property type="project" value="InterPro"/>
</dbReference>
<dbReference type="Gene3D" id="2.40.50.100">
    <property type="match status" value="1"/>
</dbReference>
<evidence type="ECO:0000313" key="11">
    <source>
        <dbReference type="EMBL" id="NIK88877.1"/>
    </source>
</evidence>
<feature type="coiled-coil region" evidence="6">
    <location>
        <begin position="85"/>
        <end position="148"/>
    </location>
</feature>
<evidence type="ECO:0000313" key="12">
    <source>
        <dbReference type="Proteomes" id="UP000570514"/>
    </source>
</evidence>
<evidence type="ECO:0000256" key="6">
    <source>
        <dbReference type="SAM" id="Coils"/>
    </source>
</evidence>
<comment type="caution">
    <text evidence="11">The sequence shown here is derived from an EMBL/GenBank/DDBJ whole genome shotgun (WGS) entry which is preliminary data.</text>
</comment>
<feature type="domain" description="Multidrug resistance protein MdtA-like barrel-sandwich hybrid" evidence="9">
    <location>
        <begin position="45"/>
        <end position="183"/>
    </location>
</feature>
<dbReference type="InterPro" id="IPR050393">
    <property type="entry name" value="MFP_Efflux_Pump"/>
</dbReference>
<keyword evidence="12" id="KW-1185">Reference proteome</keyword>
<dbReference type="PANTHER" id="PTHR30367">
    <property type="entry name" value="P-HYDROXYBENZOIC ACID EFFLUX PUMP SUBUNIT AAEA-RELATED"/>
    <property type="match status" value="1"/>
</dbReference>
<dbReference type="InterPro" id="IPR058624">
    <property type="entry name" value="MdtA-like_HH"/>
</dbReference>
<dbReference type="EMBL" id="JAASRM010000001">
    <property type="protein sequence ID" value="NIK88877.1"/>
    <property type="molecule type" value="Genomic_DNA"/>
</dbReference>
<proteinExistence type="inferred from homology"/>
<keyword evidence="3 7" id="KW-0812">Transmembrane</keyword>
<protein>
    <submittedName>
        <fullName evidence="11">RND family efflux transporter MFP subunit</fullName>
    </submittedName>
</protein>
<evidence type="ECO:0000259" key="9">
    <source>
        <dbReference type="Pfam" id="PF25917"/>
    </source>
</evidence>
<evidence type="ECO:0000256" key="3">
    <source>
        <dbReference type="ARBA" id="ARBA00022692"/>
    </source>
</evidence>
<accession>A0A846N139</accession>
<dbReference type="InterPro" id="IPR058625">
    <property type="entry name" value="MdtA-like_BSH"/>
</dbReference>
<evidence type="ECO:0000259" key="10">
    <source>
        <dbReference type="Pfam" id="PF25963"/>
    </source>
</evidence>
<evidence type="ECO:0000256" key="2">
    <source>
        <dbReference type="ARBA" id="ARBA00009477"/>
    </source>
</evidence>
<dbReference type="SUPFAM" id="SSF111369">
    <property type="entry name" value="HlyD-like secretion proteins"/>
    <property type="match status" value="1"/>
</dbReference>
<evidence type="ECO:0000256" key="4">
    <source>
        <dbReference type="ARBA" id="ARBA00022989"/>
    </source>
</evidence>
<organism evidence="11 12">
    <name type="scientific">Rhizomicrobium palustre</name>
    <dbReference type="NCBI Taxonomy" id="189966"/>
    <lineage>
        <taxon>Bacteria</taxon>
        <taxon>Pseudomonadati</taxon>
        <taxon>Pseudomonadota</taxon>
        <taxon>Alphaproteobacteria</taxon>
        <taxon>Micropepsales</taxon>
        <taxon>Micropepsaceae</taxon>
        <taxon>Rhizomicrobium</taxon>
    </lineage>
</organism>
<dbReference type="Proteomes" id="UP000570514">
    <property type="component" value="Unassembled WGS sequence"/>
</dbReference>
<gene>
    <name evidence="11" type="ORF">FHS83_002195</name>
</gene>
<feature type="domain" description="Multidrug resistance protein MdtA-like alpha-helical hairpin" evidence="8">
    <location>
        <begin position="86"/>
        <end position="150"/>
    </location>
</feature>
<dbReference type="NCBIfam" id="TIGR01730">
    <property type="entry name" value="RND_mfp"/>
    <property type="match status" value="1"/>
</dbReference>
<keyword evidence="6" id="KW-0175">Coiled coil</keyword>
<dbReference type="AlphaFoldDB" id="A0A846N139"/>
<sequence length="288" mass="31181">MNWLRIGKGAVTTLFVIAAIVTVIGLWRFYEVYPRTPDGKVRADVVLITPDVSGLVTKVFVADNQHVKAGQVLFEIDRQRFALEVERAKAALAAKRAALQQAARVSHRNAGLSGLVAREEVEQGNAKVDALTAEVHEAEAQLSTAMLNLDRASVRASVDGKISNFSLLPGAYASAGKPVFALIALNSIHVDGYFEETKISRIHVGDPVRVRLMGESGEIKGHVVSIAGGIEDRDRVTGGNLLADVNPTFSWIRLAQRIPVRVALENPPRDMALVLGRTAAVDVLPRDR</sequence>
<dbReference type="PANTHER" id="PTHR30367:SF12">
    <property type="entry name" value="P-HYDROXYBENZOIC ACID EFFLUX PUMP SUBUNIT AAEA"/>
    <property type="match status" value="1"/>
</dbReference>
<reference evidence="11 12" key="1">
    <citation type="submission" date="2020-03" db="EMBL/GenBank/DDBJ databases">
        <title>Genomic Encyclopedia of Type Strains, Phase IV (KMG-IV): sequencing the most valuable type-strain genomes for metagenomic binning, comparative biology and taxonomic classification.</title>
        <authorList>
            <person name="Goeker M."/>
        </authorList>
    </citation>
    <scope>NUCLEOTIDE SEQUENCE [LARGE SCALE GENOMIC DNA]</scope>
    <source>
        <strain evidence="11 12">DSM 19867</strain>
    </source>
</reference>
<dbReference type="InterPro" id="IPR006143">
    <property type="entry name" value="RND_pump_MFP"/>
</dbReference>
<name>A0A846N139_9PROT</name>
<keyword evidence="4 7" id="KW-1133">Transmembrane helix</keyword>
<evidence type="ECO:0000259" key="8">
    <source>
        <dbReference type="Pfam" id="PF25876"/>
    </source>
</evidence>
<dbReference type="Gene3D" id="2.40.30.170">
    <property type="match status" value="1"/>
</dbReference>
<evidence type="ECO:0000256" key="7">
    <source>
        <dbReference type="SAM" id="Phobius"/>
    </source>
</evidence>
<keyword evidence="5 7" id="KW-0472">Membrane</keyword>
<dbReference type="RefSeq" id="WP_167083012.1">
    <property type="nucleotide sequence ID" value="NZ_BAAADC010000001.1"/>
</dbReference>
<comment type="subcellular location">
    <subcellularLocation>
        <location evidence="1">Membrane</location>
        <topology evidence="1">Single-pass membrane protein</topology>
    </subcellularLocation>
</comment>
<dbReference type="Pfam" id="PF25963">
    <property type="entry name" value="Beta-barrel_AAEA"/>
    <property type="match status" value="1"/>
</dbReference>
<feature type="domain" description="p-hydroxybenzoic acid efflux pump subunit AaeA-like beta-barrel" evidence="10">
    <location>
        <begin position="187"/>
        <end position="283"/>
    </location>
</feature>
<dbReference type="Pfam" id="PF25917">
    <property type="entry name" value="BSH_RND"/>
    <property type="match status" value="1"/>
</dbReference>
<evidence type="ECO:0000256" key="5">
    <source>
        <dbReference type="ARBA" id="ARBA00023136"/>
    </source>
</evidence>